<feature type="domain" description="DUF3251" evidence="3">
    <location>
        <begin position="20"/>
        <end position="177"/>
    </location>
</feature>
<evidence type="ECO:0000256" key="2">
    <source>
        <dbReference type="SAM" id="SignalP"/>
    </source>
</evidence>
<evidence type="ECO:0000259" key="3">
    <source>
        <dbReference type="Pfam" id="PF11622"/>
    </source>
</evidence>
<evidence type="ECO:0000256" key="1">
    <source>
        <dbReference type="SAM" id="Coils"/>
    </source>
</evidence>
<dbReference type="Proteomes" id="UP000194020">
    <property type="component" value="Unassembled WGS sequence"/>
</dbReference>
<proteinExistence type="predicted"/>
<dbReference type="PROSITE" id="PS51257">
    <property type="entry name" value="PROKAR_LIPOPROTEIN"/>
    <property type="match status" value="1"/>
</dbReference>
<reference evidence="4 5" key="1">
    <citation type="submission" date="2016-02" db="EMBL/GenBank/DDBJ databases">
        <title>Species-wide whole genome sequencing reveals diversity, host range in Lonsdalea quercina.</title>
        <authorList>
            <person name="Li Y."/>
        </authorList>
    </citation>
    <scope>NUCLEOTIDE SEQUENCE [LARGE SCALE GENOMIC DNA]</scope>
    <source>
        <strain evidence="4 5">LMG 26264</strain>
    </source>
</reference>
<organism evidence="4 5">
    <name type="scientific">Lonsdalea iberica</name>
    <dbReference type="NCBI Taxonomy" id="1082703"/>
    <lineage>
        <taxon>Bacteria</taxon>
        <taxon>Pseudomonadati</taxon>
        <taxon>Pseudomonadota</taxon>
        <taxon>Gammaproteobacteria</taxon>
        <taxon>Enterobacterales</taxon>
        <taxon>Pectobacteriaceae</taxon>
        <taxon>Lonsdalea</taxon>
    </lineage>
</organism>
<name>A0A1X3RX83_9GAMM</name>
<feature type="chain" id="PRO_5012665437" description="DUF3251 domain-containing protein" evidence="2">
    <location>
        <begin position="24"/>
        <end position="191"/>
    </location>
</feature>
<dbReference type="OrthoDB" id="6504692at2"/>
<dbReference type="Pfam" id="PF11622">
    <property type="entry name" value="DUF3251"/>
    <property type="match status" value="1"/>
</dbReference>
<dbReference type="Gene3D" id="2.60.40.1620">
    <property type="entry name" value="Lipoprotein YajI-like"/>
    <property type="match status" value="1"/>
</dbReference>
<dbReference type="AlphaFoldDB" id="A0A1X3RX83"/>
<feature type="coiled-coil region" evidence="1">
    <location>
        <begin position="26"/>
        <end position="53"/>
    </location>
</feature>
<dbReference type="EMBL" id="LUTP01000012">
    <property type="protein sequence ID" value="OSN06594.1"/>
    <property type="molecule type" value="Genomic_DNA"/>
</dbReference>
<accession>A0A1X3RX83</accession>
<comment type="caution">
    <text evidence="4">The sequence shown here is derived from an EMBL/GenBank/DDBJ whole genome shotgun (WGS) entry which is preliminary data.</text>
</comment>
<protein>
    <recommendedName>
        <fullName evidence="3">DUF3251 domain-containing protein</fullName>
    </recommendedName>
</protein>
<sequence>MTVRFRLLTLLPPLIALAGCAHQQPLPQVQQEISQLNQRLQTLAEQAVALERQNTLNAHSSAGVYLLPAAKNYALVDSAIGRLSVSLSHVSQEASGTYGQLHIRLIDGGTLPNFRAHVDWGELDASGKPQTDGAQTQSFAVAQTLVPKWEAAIALRLTGLSPEQLGFIRLYDIEKVAAPAPQTDHLSAPAR</sequence>
<dbReference type="InterPro" id="IPR021658">
    <property type="entry name" value="DUF3251"/>
</dbReference>
<dbReference type="NCBIfam" id="NF008575">
    <property type="entry name" value="PRK11530.1"/>
    <property type="match status" value="1"/>
</dbReference>
<keyword evidence="1" id="KW-0175">Coiled coil</keyword>
<dbReference type="RefSeq" id="WP_094109179.1">
    <property type="nucleotide sequence ID" value="NZ_LUTP01000012.1"/>
</dbReference>
<gene>
    <name evidence="4" type="ORF">AU511_06500</name>
</gene>
<evidence type="ECO:0000313" key="4">
    <source>
        <dbReference type="EMBL" id="OSN06594.1"/>
    </source>
</evidence>
<keyword evidence="2" id="KW-0732">Signal</keyword>
<evidence type="ECO:0000313" key="5">
    <source>
        <dbReference type="Proteomes" id="UP000194020"/>
    </source>
</evidence>
<feature type="signal peptide" evidence="2">
    <location>
        <begin position="1"/>
        <end position="23"/>
    </location>
</feature>
<dbReference type="InterPro" id="IPR037125">
    <property type="entry name" value="YajI-like_sf"/>
</dbReference>